<dbReference type="PANTHER" id="PTHR45528:SF1">
    <property type="entry name" value="SENSOR HISTIDINE KINASE CPXA"/>
    <property type="match status" value="1"/>
</dbReference>
<dbReference type="InterPro" id="IPR005467">
    <property type="entry name" value="His_kinase_dom"/>
</dbReference>
<dbReference type="Gene3D" id="6.10.340.10">
    <property type="match status" value="1"/>
</dbReference>
<dbReference type="Gene3D" id="3.30.565.10">
    <property type="entry name" value="Histidine kinase-like ATPase, C-terminal domain"/>
    <property type="match status" value="1"/>
</dbReference>
<dbReference type="PROSITE" id="PS50885">
    <property type="entry name" value="HAMP"/>
    <property type="match status" value="1"/>
</dbReference>
<evidence type="ECO:0000256" key="3">
    <source>
        <dbReference type="ARBA" id="ARBA00012438"/>
    </source>
</evidence>
<dbReference type="SUPFAM" id="SSF47384">
    <property type="entry name" value="Homodimeric domain of signal transducing histidine kinase"/>
    <property type="match status" value="1"/>
</dbReference>
<evidence type="ECO:0000256" key="8">
    <source>
        <dbReference type="ARBA" id="ARBA00022741"/>
    </source>
</evidence>
<dbReference type="InterPro" id="IPR036097">
    <property type="entry name" value="HisK_dim/P_sf"/>
</dbReference>
<dbReference type="PROSITE" id="PS50109">
    <property type="entry name" value="HIS_KIN"/>
    <property type="match status" value="1"/>
</dbReference>
<dbReference type="InterPro" id="IPR004358">
    <property type="entry name" value="Sig_transdc_His_kin-like_C"/>
</dbReference>
<organism evidence="17 18">
    <name type="scientific">Ornithinibacillus bavariensis</name>
    <dbReference type="NCBI Taxonomy" id="545502"/>
    <lineage>
        <taxon>Bacteria</taxon>
        <taxon>Bacillati</taxon>
        <taxon>Bacillota</taxon>
        <taxon>Bacilli</taxon>
        <taxon>Bacillales</taxon>
        <taxon>Bacillaceae</taxon>
        <taxon>Ornithinibacillus</taxon>
    </lineage>
</organism>
<evidence type="ECO:0000256" key="9">
    <source>
        <dbReference type="ARBA" id="ARBA00022777"/>
    </source>
</evidence>
<dbReference type="CDD" id="cd06225">
    <property type="entry name" value="HAMP"/>
    <property type="match status" value="1"/>
</dbReference>
<evidence type="ECO:0000256" key="13">
    <source>
        <dbReference type="ARBA" id="ARBA00023136"/>
    </source>
</evidence>
<feature type="transmembrane region" description="Helical" evidence="14">
    <location>
        <begin position="12"/>
        <end position="35"/>
    </location>
</feature>
<dbReference type="InterPro" id="IPR050398">
    <property type="entry name" value="HssS/ArlS-like"/>
</dbReference>
<dbReference type="Proteomes" id="UP000676917">
    <property type="component" value="Unassembled WGS sequence"/>
</dbReference>
<evidence type="ECO:0000256" key="2">
    <source>
        <dbReference type="ARBA" id="ARBA00004651"/>
    </source>
</evidence>
<dbReference type="InterPro" id="IPR003594">
    <property type="entry name" value="HATPase_dom"/>
</dbReference>
<proteinExistence type="predicted"/>
<keyword evidence="18" id="KW-1185">Reference proteome</keyword>
<keyword evidence="13 14" id="KW-0472">Membrane</keyword>
<evidence type="ECO:0000256" key="4">
    <source>
        <dbReference type="ARBA" id="ARBA00022475"/>
    </source>
</evidence>
<dbReference type="CDD" id="cd00082">
    <property type="entry name" value="HisKA"/>
    <property type="match status" value="1"/>
</dbReference>
<keyword evidence="10" id="KW-0067">ATP-binding</keyword>
<dbReference type="GO" id="GO:0005524">
    <property type="term" value="F:ATP binding"/>
    <property type="evidence" value="ECO:0007669"/>
    <property type="project" value="UniProtKB-KW"/>
</dbReference>
<comment type="catalytic activity">
    <reaction evidence="1">
        <text>ATP + protein L-histidine = ADP + protein N-phospho-L-histidine.</text>
        <dbReference type="EC" id="2.7.13.3"/>
    </reaction>
</comment>
<dbReference type="SMART" id="SM00388">
    <property type="entry name" value="HisKA"/>
    <property type="match status" value="1"/>
</dbReference>
<reference evidence="17" key="1">
    <citation type="submission" date="2021-03" db="EMBL/GenBank/DDBJ databases">
        <title>Antimicrobial resistance genes in bacteria isolated from Japanese honey, and their potential for conferring macrolide and lincosamide resistance in the American foulbrood pathogen Paenibacillus larvae.</title>
        <authorList>
            <person name="Okamoto M."/>
            <person name="Kumagai M."/>
            <person name="Kanamori H."/>
            <person name="Takamatsu D."/>
        </authorList>
    </citation>
    <scope>NUCLEOTIDE SEQUENCE</scope>
    <source>
        <strain evidence="17">J43TS3</strain>
    </source>
</reference>
<dbReference type="Pfam" id="PF02518">
    <property type="entry name" value="HATPase_c"/>
    <property type="match status" value="1"/>
</dbReference>
<keyword evidence="7 14" id="KW-0812">Transmembrane</keyword>
<accession>A0A919X7V7</accession>
<evidence type="ECO:0000256" key="5">
    <source>
        <dbReference type="ARBA" id="ARBA00022553"/>
    </source>
</evidence>
<evidence type="ECO:0000256" key="7">
    <source>
        <dbReference type="ARBA" id="ARBA00022692"/>
    </source>
</evidence>
<dbReference type="GO" id="GO:0005886">
    <property type="term" value="C:plasma membrane"/>
    <property type="evidence" value="ECO:0007669"/>
    <property type="project" value="UniProtKB-SubCell"/>
</dbReference>
<evidence type="ECO:0000313" key="18">
    <source>
        <dbReference type="Proteomes" id="UP000676917"/>
    </source>
</evidence>
<evidence type="ECO:0000256" key="1">
    <source>
        <dbReference type="ARBA" id="ARBA00000085"/>
    </source>
</evidence>
<dbReference type="AlphaFoldDB" id="A0A919X7V7"/>
<dbReference type="EC" id="2.7.13.3" evidence="3"/>
<feature type="transmembrane region" description="Helical" evidence="14">
    <location>
        <begin position="157"/>
        <end position="175"/>
    </location>
</feature>
<dbReference type="Gene3D" id="1.10.287.130">
    <property type="match status" value="1"/>
</dbReference>
<comment type="caution">
    <text evidence="17">The sequence shown here is derived from an EMBL/GenBank/DDBJ whole genome shotgun (WGS) entry which is preliminary data.</text>
</comment>
<dbReference type="Pfam" id="PF00512">
    <property type="entry name" value="HisKA"/>
    <property type="match status" value="1"/>
</dbReference>
<name>A0A919X7V7_9BACI</name>
<dbReference type="SMART" id="SM00387">
    <property type="entry name" value="HATPase_c"/>
    <property type="match status" value="1"/>
</dbReference>
<protein>
    <recommendedName>
        <fullName evidence="3">histidine kinase</fullName>
        <ecNumber evidence="3">2.7.13.3</ecNumber>
    </recommendedName>
</protein>
<gene>
    <name evidence="17" type="ORF">J43TS3_17620</name>
</gene>
<keyword evidence="6" id="KW-0808">Transferase</keyword>
<keyword evidence="9" id="KW-0418">Kinase</keyword>
<keyword evidence="4" id="KW-1003">Cell membrane</keyword>
<comment type="subcellular location">
    <subcellularLocation>
        <location evidence="2">Cell membrane</location>
        <topology evidence="2">Multi-pass membrane protein</topology>
    </subcellularLocation>
</comment>
<evidence type="ECO:0000259" key="16">
    <source>
        <dbReference type="PROSITE" id="PS50885"/>
    </source>
</evidence>
<sequence>MKLQYQLNAAFTALLLIIMAVTGYVIYSLILNLLIQDEQRQLEQKGEILVNVLDDAFISRQNLIGFNEFLQDQDLQLFLYDREQNTVLYSTLPKQIVTGLFMNNDFSNNDEELWEYGKEKYVTSRILFVPKSLGLELILLTPLGDLQVVQHNFIQRMLIVFAVGAVVVIVLSYFLTNKLVTPLTRLNYQLKKIEKRKFDEIEPIQATGEIKEVAQSFYDMANELQRYINTQQTFFQNASHELKTPLMTIQGYAEGIREKVFDEKEEEKGLEVIVTEVSRLKKIINEMILLAKLESEEVTYQKELFGVNSLFDKVMERALPLATEKEMDLKRNIDDTIQIYGDEERLLQALLNLTFNALRHGNKQLLLTARQEDNHVIMTIEDDGEGIEDELRPHIFHRFVKGKNGETGLGLAISRAIVEQFDGKIEAGKSTLGGAKFTLTFPITLSK</sequence>
<evidence type="ECO:0000256" key="12">
    <source>
        <dbReference type="ARBA" id="ARBA00023012"/>
    </source>
</evidence>
<evidence type="ECO:0000256" key="14">
    <source>
        <dbReference type="SAM" id="Phobius"/>
    </source>
</evidence>
<dbReference type="FunFam" id="1.10.287.130:FF:000001">
    <property type="entry name" value="Two-component sensor histidine kinase"/>
    <property type="match status" value="1"/>
</dbReference>
<evidence type="ECO:0000256" key="11">
    <source>
        <dbReference type="ARBA" id="ARBA00022989"/>
    </source>
</evidence>
<dbReference type="InterPro" id="IPR036890">
    <property type="entry name" value="HATPase_C_sf"/>
</dbReference>
<feature type="domain" description="HAMP" evidence="16">
    <location>
        <begin position="177"/>
        <end position="229"/>
    </location>
</feature>
<evidence type="ECO:0000256" key="6">
    <source>
        <dbReference type="ARBA" id="ARBA00022679"/>
    </source>
</evidence>
<feature type="domain" description="Histidine kinase" evidence="15">
    <location>
        <begin position="237"/>
        <end position="445"/>
    </location>
</feature>
<dbReference type="InterPro" id="IPR003661">
    <property type="entry name" value="HisK_dim/P_dom"/>
</dbReference>
<dbReference type="EMBL" id="BORP01000003">
    <property type="protein sequence ID" value="GIO27151.1"/>
    <property type="molecule type" value="Genomic_DNA"/>
</dbReference>
<keyword evidence="8" id="KW-0547">Nucleotide-binding</keyword>
<dbReference type="SUPFAM" id="SSF55874">
    <property type="entry name" value="ATPase domain of HSP90 chaperone/DNA topoisomerase II/histidine kinase"/>
    <property type="match status" value="1"/>
</dbReference>
<keyword evidence="11 14" id="KW-1133">Transmembrane helix</keyword>
<dbReference type="InterPro" id="IPR003660">
    <property type="entry name" value="HAMP_dom"/>
</dbReference>
<keyword evidence="12" id="KW-0902">Two-component regulatory system</keyword>
<dbReference type="PANTHER" id="PTHR45528">
    <property type="entry name" value="SENSOR HISTIDINE KINASE CPXA"/>
    <property type="match status" value="1"/>
</dbReference>
<evidence type="ECO:0000259" key="15">
    <source>
        <dbReference type="PROSITE" id="PS50109"/>
    </source>
</evidence>
<evidence type="ECO:0000313" key="17">
    <source>
        <dbReference type="EMBL" id="GIO27151.1"/>
    </source>
</evidence>
<evidence type="ECO:0000256" key="10">
    <source>
        <dbReference type="ARBA" id="ARBA00022840"/>
    </source>
</evidence>
<keyword evidence="5" id="KW-0597">Phosphoprotein</keyword>
<dbReference type="GO" id="GO:0000155">
    <property type="term" value="F:phosphorelay sensor kinase activity"/>
    <property type="evidence" value="ECO:0007669"/>
    <property type="project" value="InterPro"/>
</dbReference>
<dbReference type="PRINTS" id="PR00344">
    <property type="entry name" value="BCTRLSENSOR"/>
</dbReference>